<gene>
    <name evidence="1" type="ORF">CYFUS_000382</name>
</gene>
<dbReference type="Proteomes" id="UP000217257">
    <property type="component" value="Chromosome"/>
</dbReference>
<evidence type="ECO:0000313" key="2">
    <source>
        <dbReference type="Proteomes" id="UP000217257"/>
    </source>
</evidence>
<dbReference type="KEGG" id="cfus:CYFUS_000382"/>
<accession>A0A250IUQ2</accession>
<sequence length="355" mass="38125">MRVQEARGVPDPLSFTARSLARRGALLEAEEGGEVLALLPPELSREMGLAEEVRLSAVGGGDVVACGLGTPLLEAVVGAARREVPVTAARMKREPSPKAGHARSLAERYVIRNGVAEVLEVAGGEATYLVAWLAYVAEADERHEGVVALGVHAQAGAVPEEGFIAACGVGAEGALAPWPEPAVVPGAEQWLARYAPEVEERALRGVREATARRHARDYERMAAYYAAMVAEARAPRRRVDAAAMEAKVQHLLAERDCKLGDLADRFTLRVHTRLAAALWVAAPVARVRMRVRRRKGSRELELRLPAGAQVFDRLPCEGCLGTTERPALCDERLHVLCETCVPLASGRPHCPACGT</sequence>
<protein>
    <submittedName>
        <fullName evidence="1">Uncharacterized protein</fullName>
    </submittedName>
</protein>
<dbReference type="AlphaFoldDB" id="A0A250IUQ2"/>
<name>A0A250IUQ2_9BACT</name>
<reference evidence="1 2" key="1">
    <citation type="submission" date="2017-06" db="EMBL/GenBank/DDBJ databases">
        <title>Sequencing and comparative analysis of myxobacterial genomes.</title>
        <authorList>
            <person name="Rupp O."/>
            <person name="Goesmann A."/>
            <person name="Sogaard-Andersen L."/>
        </authorList>
    </citation>
    <scope>NUCLEOTIDE SEQUENCE [LARGE SCALE GENOMIC DNA]</scope>
    <source>
        <strain evidence="1 2">DSM 52655</strain>
    </source>
</reference>
<proteinExistence type="predicted"/>
<evidence type="ECO:0000313" key="1">
    <source>
        <dbReference type="EMBL" id="ATB34970.1"/>
    </source>
</evidence>
<organism evidence="1 2">
    <name type="scientific">Cystobacter fuscus</name>
    <dbReference type="NCBI Taxonomy" id="43"/>
    <lineage>
        <taxon>Bacteria</taxon>
        <taxon>Pseudomonadati</taxon>
        <taxon>Myxococcota</taxon>
        <taxon>Myxococcia</taxon>
        <taxon>Myxococcales</taxon>
        <taxon>Cystobacterineae</taxon>
        <taxon>Archangiaceae</taxon>
        <taxon>Cystobacter</taxon>
    </lineage>
</organism>
<dbReference type="EMBL" id="CP022098">
    <property type="protein sequence ID" value="ATB34970.1"/>
    <property type="molecule type" value="Genomic_DNA"/>
</dbReference>